<dbReference type="GO" id="GO:0046872">
    <property type="term" value="F:metal ion binding"/>
    <property type="evidence" value="ECO:0007669"/>
    <property type="project" value="UniProtKB-KW"/>
</dbReference>
<reference evidence="4 5" key="1">
    <citation type="journal article" date="2012" name="Science">
        <title>The Paleozoic origin of enzymatic lignin decomposition reconstructed from 31 fungal genomes.</title>
        <authorList>
            <person name="Floudas D."/>
            <person name="Binder M."/>
            <person name="Riley R."/>
            <person name="Barry K."/>
            <person name="Blanchette R.A."/>
            <person name="Henrissat B."/>
            <person name="Martinez A.T."/>
            <person name="Otillar R."/>
            <person name="Spatafora J.W."/>
            <person name="Yadav J.S."/>
            <person name="Aerts A."/>
            <person name="Benoit I."/>
            <person name="Boyd A."/>
            <person name="Carlson A."/>
            <person name="Copeland A."/>
            <person name="Coutinho P.M."/>
            <person name="de Vries R.P."/>
            <person name="Ferreira P."/>
            <person name="Findley K."/>
            <person name="Foster B."/>
            <person name="Gaskell J."/>
            <person name="Glotzer D."/>
            <person name="Gorecki P."/>
            <person name="Heitman J."/>
            <person name="Hesse C."/>
            <person name="Hori C."/>
            <person name="Igarashi K."/>
            <person name="Jurgens J.A."/>
            <person name="Kallen N."/>
            <person name="Kersten P."/>
            <person name="Kohler A."/>
            <person name="Kuees U."/>
            <person name="Kumar T.K.A."/>
            <person name="Kuo A."/>
            <person name="LaButti K."/>
            <person name="Larrondo L.F."/>
            <person name="Lindquist E."/>
            <person name="Ling A."/>
            <person name="Lombard V."/>
            <person name="Lucas S."/>
            <person name="Lundell T."/>
            <person name="Martin R."/>
            <person name="McLaughlin D.J."/>
            <person name="Morgenstern I."/>
            <person name="Morin E."/>
            <person name="Murat C."/>
            <person name="Nagy L.G."/>
            <person name="Nolan M."/>
            <person name="Ohm R.A."/>
            <person name="Patyshakuliyeva A."/>
            <person name="Rokas A."/>
            <person name="Ruiz-Duenas F.J."/>
            <person name="Sabat G."/>
            <person name="Salamov A."/>
            <person name="Samejima M."/>
            <person name="Schmutz J."/>
            <person name="Slot J.C."/>
            <person name="St John F."/>
            <person name="Stenlid J."/>
            <person name="Sun H."/>
            <person name="Sun S."/>
            <person name="Syed K."/>
            <person name="Tsang A."/>
            <person name="Wiebenga A."/>
            <person name="Young D."/>
            <person name="Pisabarro A."/>
            <person name="Eastwood D.C."/>
            <person name="Martin F."/>
            <person name="Cullen D."/>
            <person name="Grigoriev I.V."/>
            <person name="Hibbett D.S."/>
        </authorList>
    </citation>
    <scope>NUCLEOTIDE SEQUENCE [LARGE SCALE GENOMIC DNA]</scope>
    <source>
        <strain evidence="4 5">DJM-731 SS1</strain>
    </source>
</reference>
<name>M5FVC3_DACPD</name>
<dbReference type="PANTHER" id="PTHR11474">
    <property type="entry name" value="TYROSINASE FAMILY MEMBER"/>
    <property type="match status" value="1"/>
</dbReference>
<dbReference type="HOGENOM" id="CLU_035914_1_3_1"/>
<evidence type="ECO:0000256" key="1">
    <source>
        <dbReference type="ARBA" id="ARBA00022723"/>
    </source>
</evidence>
<keyword evidence="5" id="KW-1185">Reference proteome</keyword>
<dbReference type="RefSeq" id="XP_040624169.1">
    <property type="nucleotide sequence ID" value="XM_040776704.1"/>
</dbReference>
<organism evidence="4 5">
    <name type="scientific">Dacryopinax primogenitus (strain DJM 731)</name>
    <name type="common">Brown rot fungus</name>
    <dbReference type="NCBI Taxonomy" id="1858805"/>
    <lineage>
        <taxon>Eukaryota</taxon>
        <taxon>Fungi</taxon>
        <taxon>Dikarya</taxon>
        <taxon>Basidiomycota</taxon>
        <taxon>Agaricomycotina</taxon>
        <taxon>Dacrymycetes</taxon>
        <taxon>Dacrymycetales</taxon>
        <taxon>Dacrymycetaceae</taxon>
        <taxon>Dacryopinax</taxon>
    </lineage>
</organism>
<feature type="domain" description="Tyrosinase copper-binding" evidence="3">
    <location>
        <begin position="279"/>
        <end position="290"/>
    </location>
</feature>
<dbReference type="InterPro" id="IPR008922">
    <property type="entry name" value="Di-copper_centre_dom_sf"/>
</dbReference>
<keyword evidence="2" id="KW-0732">Signal</keyword>
<dbReference type="Pfam" id="PF00264">
    <property type="entry name" value="Tyrosinase"/>
    <property type="match status" value="1"/>
</dbReference>
<evidence type="ECO:0000313" key="5">
    <source>
        <dbReference type="Proteomes" id="UP000030653"/>
    </source>
</evidence>
<evidence type="ECO:0000259" key="3">
    <source>
        <dbReference type="PROSITE" id="PS00498"/>
    </source>
</evidence>
<sequence length="362" mass="41308">MGRPLILLCVVALLTGTHLACANGEDVAPRKCDKLLSRREWRTLTLNERAEWIRAVKCLGNIRHPRLSFTPDQTVLHGDHSLYDDFSYAHAVMDSTAHFKPYFLPWHRWFLHLFDSKLRSTCAYTGPTPFWDWSQDHADLFHSPVFDPDPEHGLGGTGDCDSFSEADCVVTTGAFAPSPSSDTGDFTLAWPLPHHLRRNLTLLTGWFEDEQPQNSTLGPSFVQNATLHTTGDFWKFQWYMTLMHNHVHNLVGGDMAGDCPRDLPREDCRGMAIAYTPNDPLFWLHHAQLDRLWSEWQVVDPLNFDAFSGLPLNPTNLSNPHYSPNASTTHLMEFDRLSVSVPVSSMFDHEQWPLCYQYAEML</sequence>
<feature type="chain" id="PRO_5004067223" evidence="2">
    <location>
        <begin position="23"/>
        <end position="362"/>
    </location>
</feature>
<dbReference type="InterPro" id="IPR002227">
    <property type="entry name" value="Tyrosinase_Cu-bd"/>
</dbReference>
<protein>
    <submittedName>
        <fullName evidence="4">Di-copper centre-containing protein</fullName>
    </submittedName>
</protein>
<dbReference type="InterPro" id="IPR050316">
    <property type="entry name" value="Tyrosinase/Hemocyanin"/>
</dbReference>
<evidence type="ECO:0000256" key="2">
    <source>
        <dbReference type="SAM" id="SignalP"/>
    </source>
</evidence>
<keyword evidence="1" id="KW-0479">Metal-binding</keyword>
<dbReference type="GO" id="GO:0016491">
    <property type="term" value="F:oxidoreductase activity"/>
    <property type="evidence" value="ECO:0007669"/>
    <property type="project" value="InterPro"/>
</dbReference>
<dbReference type="GeneID" id="63691766"/>
<dbReference type="AlphaFoldDB" id="M5FVC3"/>
<gene>
    <name evidence="4" type="ORF">DACRYDRAFT_84832</name>
</gene>
<dbReference type="PROSITE" id="PS00498">
    <property type="entry name" value="TYROSINASE_2"/>
    <property type="match status" value="1"/>
</dbReference>
<proteinExistence type="predicted"/>
<dbReference type="STRING" id="1858805.M5FVC3"/>
<dbReference type="EMBL" id="JH795877">
    <property type="protein sequence ID" value="EJT97271.1"/>
    <property type="molecule type" value="Genomic_DNA"/>
</dbReference>
<feature type="signal peptide" evidence="2">
    <location>
        <begin position="1"/>
        <end position="22"/>
    </location>
</feature>
<dbReference type="PRINTS" id="PR00092">
    <property type="entry name" value="TYROSINASE"/>
</dbReference>
<dbReference type="Proteomes" id="UP000030653">
    <property type="component" value="Unassembled WGS sequence"/>
</dbReference>
<dbReference type="OrthoDB" id="6132182at2759"/>
<dbReference type="OMA" id="TAMKERC"/>
<dbReference type="PANTHER" id="PTHR11474:SF127">
    <property type="entry name" value="TYROSINASE COPPER-BINDING DOMAIN-CONTAINING PROTEIN"/>
    <property type="match status" value="1"/>
</dbReference>
<evidence type="ECO:0000313" key="4">
    <source>
        <dbReference type="EMBL" id="EJT97271.1"/>
    </source>
</evidence>
<accession>M5FVC3</accession>
<dbReference type="SUPFAM" id="SSF48056">
    <property type="entry name" value="Di-copper centre-containing domain"/>
    <property type="match status" value="1"/>
</dbReference>
<dbReference type="Gene3D" id="1.10.1280.10">
    <property type="entry name" value="Di-copper center containing domain from catechol oxidase"/>
    <property type="match status" value="1"/>
</dbReference>